<evidence type="ECO:0000313" key="2">
    <source>
        <dbReference type="EMBL" id="OJD29764.1"/>
    </source>
</evidence>
<dbReference type="Proteomes" id="UP000183809">
    <property type="component" value="Unassembled WGS sequence"/>
</dbReference>
<comment type="caution">
    <text evidence="2">The sequence shown here is derived from an EMBL/GenBank/DDBJ whole genome shotgun (WGS) entry which is preliminary data.</text>
</comment>
<organism evidence="2 3">
    <name type="scientific">Diplodia corticola</name>
    <dbReference type="NCBI Taxonomy" id="236234"/>
    <lineage>
        <taxon>Eukaryota</taxon>
        <taxon>Fungi</taxon>
        <taxon>Dikarya</taxon>
        <taxon>Ascomycota</taxon>
        <taxon>Pezizomycotina</taxon>
        <taxon>Dothideomycetes</taxon>
        <taxon>Dothideomycetes incertae sedis</taxon>
        <taxon>Botryosphaeriales</taxon>
        <taxon>Botryosphaeriaceae</taxon>
        <taxon>Diplodia</taxon>
    </lineage>
</organism>
<protein>
    <submittedName>
        <fullName evidence="2">Peptidase family t4 protein</fullName>
    </submittedName>
</protein>
<dbReference type="GeneID" id="31019106"/>
<dbReference type="FunFam" id="3.60.70.12:FF:000004">
    <property type="entry name" value="Beta-peptidyl aminopeptidase BapA"/>
    <property type="match status" value="1"/>
</dbReference>
<sequence length="406" mass="43026">MASPQERRCRIRELLPNLQLGRYPTGPKNSLTDVPGVLCHTQSIIKPATSTHGAINTGVTTIVPRRDFFNQACYAGVFRLNGSGELTGSHWIEETGLLHSPVVLTNSFAVGAAYQGIYEYCIPRHRDPESGAADWFLLPVVGETFDGILNDIAALPVTPAHIVAGLEAASDEPVPEGNTGGGTGMLCHWFKGGTGSASRVVAADTSARQPSYTVAALVQANYGRMRDLRIGGAPIGRLLDDDLVAATQDLPADASVTDRLAALGRVAAAKDKKDGSIIIVLATDAPLHPLQCQRLAKRATMGLARVGGNAHNQSGDVFLAFSTANEVPVQTLTAGESKVDPWKPRPLSVDVVDDQTINALFEATADAVEEAILNALCMAETMTGLGGLRVEALPLAKVKQMMEKYL</sequence>
<keyword evidence="3" id="KW-1185">Reference proteome</keyword>
<evidence type="ECO:0000313" key="3">
    <source>
        <dbReference type="Proteomes" id="UP000183809"/>
    </source>
</evidence>
<dbReference type="Gene3D" id="3.60.70.12">
    <property type="entry name" value="L-amino peptidase D-ALA esterase/amidase"/>
    <property type="match status" value="1"/>
</dbReference>
<dbReference type="Pfam" id="PF03576">
    <property type="entry name" value="Peptidase_S58"/>
    <property type="match status" value="1"/>
</dbReference>
<accession>A0A1J9RPB9</accession>
<proteinExistence type="inferred from homology"/>
<reference evidence="2 3" key="1">
    <citation type="submission" date="2016-10" db="EMBL/GenBank/DDBJ databases">
        <title>Proteomics and genomics reveal pathogen-plant mechanisms compatible with a hemibiotrophic lifestyle of Diplodia corticola.</title>
        <authorList>
            <person name="Fernandes I."/>
            <person name="De Jonge R."/>
            <person name="Van De Peer Y."/>
            <person name="Devreese B."/>
            <person name="Alves A."/>
            <person name="Esteves A.C."/>
        </authorList>
    </citation>
    <scope>NUCLEOTIDE SEQUENCE [LARGE SCALE GENOMIC DNA]</scope>
    <source>
        <strain evidence="2 3">CBS 112549</strain>
    </source>
</reference>
<dbReference type="PANTHER" id="PTHR36512">
    <property type="entry name" value="D-AMINOPEPTIDASE"/>
    <property type="match status" value="1"/>
</dbReference>
<dbReference type="CDD" id="cd02253">
    <property type="entry name" value="DmpA"/>
    <property type="match status" value="1"/>
</dbReference>
<name>A0A1J9RPB9_9PEZI</name>
<comment type="similarity">
    <text evidence="1">Belongs to the peptidase S58 family.</text>
</comment>
<gene>
    <name evidence="2" type="ORF">BKCO1_7200039</name>
</gene>
<dbReference type="RefSeq" id="XP_020126024.1">
    <property type="nucleotide sequence ID" value="XM_020278845.1"/>
</dbReference>
<dbReference type="EMBL" id="MNUE01000072">
    <property type="protein sequence ID" value="OJD29764.1"/>
    <property type="molecule type" value="Genomic_DNA"/>
</dbReference>
<evidence type="ECO:0000256" key="1">
    <source>
        <dbReference type="ARBA" id="ARBA00007068"/>
    </source>
</evidence>
<dbReference type="AlphaFoldDB" id="A0A1J9RPB9"/>
<dbReference type="SUPFAM" id="SSF56266">
    <property type="entry name" value="DmpA/ArgJ-like"/>
    <property type="match status" value="1"/>
</dbReference>
<dbReference type="OrthoDB" id="2107894at2759"/>
<dbReference type="GO" id="GO:0004177">
    <property type="term" value="F:aminopeptidase activity"/>
    <property type="evidence" value="ECO:0007669"/>
    <property type="project" value="TreeGrafter"/>
</dbReference>
<dbReference type="InterPro" id="IPR005321">
    <property type="entry name" value="Peptidase_S58_DmpA"/>
</dbReference>
<dbReference type="InterPro" id="IPR016117">
    <property type="entry name" value="ArgJ-like_dom_sf"/>
</dbReference>
<dbReference type="PANTHER" id="PTHR36512:SF3">
    <property type="entry name" value="BLR5678 PROTEIN"/>
    <property type="match status" value="1"/>
</dbReference>